<protein>
    <submittedName>
        <fullName evidence="1">Uncharacterized protein</fullName>
    </submittedName>
</protein>
<dbReference type="Proteomes" id="UP000058925">
    <property type="component" value="Chromosome"/>
</dbReference>
<evidence type="ECO:0000313" key="1">
    <source>
        <dbReference type="EMBL" id="ALI34805.1"/>
    </source>
</evidence>
<dbReference type="AlphaFoldDB" id="A0A654LUE0"/>
<organism evidence="1 2">
    <name type="scientific">Candidatus Nitrosocosmicus oleophilus</name>
    <dbReference type="NCBI Taxonomy" id="1353260"/>
    <lineage>
        <taxon>Archaea</taxon>
        <taxon>Nitrososphaerota</taxon>
        <taxon>Nitrososphaeria</taxon>
        <taxon>Nitrososphaerales</taxon>
        <taxon>Nitrososphaeraceae</taxon>
        <taxon>Candidatus Nitrosocosmicus</taxon>
    </lineage>
</organism>
<keyword evidence="2" id="KW-1185">Reference proteome</keyword>
<reference evidence="2" key="1">
    <citation type="submission" date="2015-10" db="EMBL/GenBank/DDBJ databases">
        <title>Niche specialization of a soil ammonia-oxidizing archaeon, Candidatus Nitrosocosmicus oleophilus.</title>
        <authorList>
            <person name="Jung M.-Y."/>
            <person name="Rhee S.-K."/>
        </authorList>
    </citation>
    <scope>NUCLEOTIDE SEQUENCE [LARGE SCALE GENOMIC DNA]</scope>
    <source>
        <strain evidence="2">MY3</strain>
    </source>
</reference>
<evidence type="ECO:0000313" key="2">
    <source>
        <dbReference type="Proteomes" id="UP000058925"/>
    </source>
</evidence>
<gene>
    <name evidence="1" type="ORF">NMY3_00595</name>
</gene>
<accession>A0A654LUE0</accession>
<name>A0A654LUE0_9ARCH</name>
<dbReference type="EMBL" id="CP012850">
    <property type="protein sequence ID" value="ALI34805.1"/>
    <property type="molecule type" value="Genomic_DNA"/>
</dbReference>
<dbReference type="KEGG" id="taa:NMY3_00595"/>
<sequence length="397" mass="45002">MKISVSLISKSVVLVFTIYTFLSLVLEYEAQDVSSTIINESSFTSINPSILINTTKVSNCIPQDTTNNNGSDNSTALLKTESNKTNEVNINNETTGICKILRVSDSISCAEYNGNRTEIPCESNDSDEEGLKIDNFGDNGHLLADTRFDQQYSFELNDPVGQDKKFRVTMDFDKHTQSENNDINSPRLEIVREDSEGVPDMSAAKNQEIIWHGNIHEYFKEPKDKFENETYISLQFNTGRHGSNDPDEERGFGILFDVSGSSNPNLLEYRDDGKYVKYDFNTTKELAQDSFIFHQLDKKGNPIFNNNLTNKENVELKVRTLLTDNDTRMVETFIDNGSGKEIPYWTLNNLSKLKEQEDVDDQNGFMETINQGSGYIIARTDNIDTRPSSFKSFSFDL</sequence>
<proteinExistence type="predicted"/>